<dbReference type="Proteomes" id="UP000287972">
    <property type="component" value="Unassembled WGS sequence"/>
</dbReference>
<comment type="caution">
    <text evidence="1">The sequence shown here is derived from an EMBL/GenBank/DDBJ whole genome shotgun (WGS) entry which is preliminary data.</text>
</comment>
<dbReference type="EMBL" id="NKCL01000957">
    <property type="protein sequence ID" value="RSL46520.1"/>
    <property type="molecule type" value="Genomic_DNA"/>
</dbReference>
<dbReference type="AlphaFoldDB" id="A0A428P0L4"/>
<name>A0A428P0L4_9HYPO</name>
<evidence type="ECO:0000313" key="2">
    <source>
        <dbReference type="Proteomes" id="UP000287972"/>
    </source>
</evidence>
<keyword evidence="2" id="KW-1185">Reference proteome</keyword>
<gene>
    <name evidence="1" type="ORF">CEP51_015916</name>
</gene>
<proteinExistence type="predicted"/>
<protein>
    <submittedName>
        <fullName evidence="1">Uncharacterized protein</fullName>
    </submittedName>
</protein>
<sequence>MSGTDGFYKYRCKHFYTHNCPSWVWVNNTPCASCLLINTQAHGRDDEPHLSSWTYPGTSPFPKSSAALSSTHALATTGRPRTNQAVHYHQFL</sequence>
<accession>A0A428P0L4</accession>
<reference evidence="1 2" key="1">
    <citation type="submission" date="2017-06" db="EMBL/GenBank/DDBJ databases">
        <title>Comparative genomic analysis of Ambrosia Fusariam Clade fungi.</title>
        <authorList>
            <person name="Stajich J.E."/>
            <person name="Carrillo J."/>
            <person name="Kijimoto T."/>
            <person name="Eskalen A."/>
            <person name="O'Donnell K."/>
            <person name="Kasson M."/>
        </authorList>
    </citation>
    <scope>NUCLEOTIDE SEQUENCE [LARGE SCALE GENOMIC DNA]</scope>
    <source>
        <strain evidence="1 2">NRRL62606</strain>
    </source>
</reference>
<organism evidence="1 2">
    <name type="scientific">Fusarium floridanum</name>
    <dbReference type="NCBI Taxonomy" id="1325733"/>
    <lineage>
        <taxon>Eukaryota</taxon>
        <taxon>Fungi</taxon>
        <taxon>Dikarya</taxon>
        <taxon>Ascomycota</taxon>
        <taxon>Pezizomycotina</taxon>
        <taxon>Sordariomycetes</taxon>
        <taxon>Hypocreomycetidae</taxon>
        <taxon>Hypocreales</taxon>
        <taxon>Nectriaceae</taxon>
        <taxon>Fusarium</taxon>
        <taxon>Fusarium solani species complex</taxon>
    </lineage>
</organism>
<evidence type="ECO:0000313" key="1">
    <source>
        <dbReference type="EMBL" id="RSL46520.1"/>
    </source>
</evidence>